<evidence type="ECO:0008006" key="4">
    <source>
        <dbReference type="Google" id="ProtNLM"/>
    </source>
</evidence>
<sequence>VREGQCRGKCTTINTFYDEATKTSIAKCQQIQGQPIIIRNEEQKFYWKSHVKSDAWTVIGLVCRTNSTEREWADGSRVDYKSGFLDPIFYFPCLTGEAWVLHSDGNWSVFTTHMGHQAWSTDVFCST</sequence>
<keyword evidence="3" id="KW-1185">Reference proteome</keyword>
<organism evidence="2 3">
    <name type="scientific">Pristionchus entomophagus</name>
    <dbReference type="NCBI Taxonomy" id="358040"/>
    <lineage>
        <taxon>Eukaryota</taxon>
        <taxon>Metazoa</taxon>
        <taxon>Ecdysozoa</taxon>
        <taxon>Nematoda</taxon>
        <taxon>Chromadorea</taxon>
        <taxon>Rhabditida</taxon>
        <taxon>Rhabditina</taxon>
        <taxon>Diplogasteromorpha</taxon>
        <taxon>Diplogasteroidea</taxon>
        <taxon>Neodiplogasteridae</taxon>
        <taxon>Pristionchus</taxon>
    </lineage>
</organism>
<dbReference type="InterPro" id="IPR016187">
    <property type="entry name" value="CTDL_fold"/>
</dbReference>
<gene>
    <name evidence="2" type="ORF">PENTCL1PPCAC_21640</name>
</gene>
<dbReference type="Proteomes" id="UP001432027">
    <property type="component" value="Unassembled WGS sequence"/>
</dbReference>
<comment type="caution">
    <text evidence="2">The sequence shown here is derived from an EMBL/GenBank/DDBJ whole genome shotgun (WGS) entry which is preliminary data.</text>
</comment>
<accession>A0AAV5TYY4</accession>
<dbReference type="PANTHER" id="PTHR22991:SF40">
    <property type="entry name" value="PROTEIN CBG13490"/>
    <property type="match status" value="1"/>
</dbReference>
<dbReference type="EMBL" id="BTSX01000005">
    <property type="protein sequence ID" value="GMS99465.1"/>
    <property type="molecule type" value="Genomic_DNA"/>
</dbReference>
<name>A0AAV5TYY4_9BILA</name>
<keyword evidence="1" id="KW-1015">Disulfide bond</keyword>
<evidence type="ECO:0000313" key="3">
    <source>
        <dbReference type="Proteomes" id="UP001432027"/>
    </source>
</evidence>
<evidence type="ECO:0000256" key="1">
    <source>
        <dbReference type="ARBA" id="ARBA00023157"/>
    </source>
</evidence>
<evidence type="ECO:0000313" key="2">
    <source>
        <dbReference type="EMBL" id="GMS99465.1"/>
    </source>
</evidence>
<dbReference type="PANTHER" id="PTHR22991">
    <property type="entry name" value="PROTEIN CBG13490"/>
    <property type="match status" value="1"/>
</dbReference>
<reference evidence="2" key="1">
    <citation type="submission" date="2023-10" db="EMBL/GenBank/DDBJ databases">
        <title>Genome assembly of Pristionchus species.</title>
        <authorList>
            <person name="Yoshida K."/>
            <person name="Sommer R.J."/>
        </authorList>
    </citation>
    <scope>NUCLEOTIDE SEQUENCE</scope>
    <source>
        <strain evidence="2">RS0144</strain>
    </source>
</reference>
<feature type="non-terminal residue" evidence="2">
    <location>
        <position position="1"/>
    </location>
</feature>
<protein>
    <recommendedName>
        <fullName evidence="4">C-type lectin domain-containing protein</fullName>
    </recommendedName>
</protein>
<dbReference type="InterPro" id="IPR050976">
    <property type="entry name" value="Snaclec"/>
</dbReference>
<proteinExistence type="predicted"/>
<dbReference type="SUPFAM" id="SSF56436">
    <property type="entry name" value="C-type lectin-like"/>
    <property type="match status" value="1"/>
</dbReference>
<dbReference type="AlphaFoldDB" id="A0AAV5TYY4"/>
<dbReference type="InterPro" id="IPR016186">
    <property type="entry name" value="C-type_lectin-like/link_sf"/>
</dbReference>
<dbReference type="Gene3D" id="3.10.100.10">
    <property type="entry name" value="Mannose-Binding Protein A, subunit A"/>
    <property type="match status" value="1"/>
</dbReference>